<sequence length="348" mass="38438">MRLSTVSISTRISCLLCSLVLIACSDSSSQRPARKPAEHIVETVMANQQTISVSQTISGTLQAIREVRIINQAQGLLTALPVYPGDKVQKGQLLVQLDSSLAHAEMQKAQATLNLAKVDYQRLKDLAPRKLASESEVAQAQTRYEIAVSDLHLKQTRFAHSQIKAPIAGIISQRLAEPGDVIPLHTHLLTLIDTSSLKAEIHLSELLLPLVKIGNQVEITIDALGDKIFKGSIKRIYPVIDKDTRRGVIEIILQPVPEGALAGQFCRVKIKTQAKARLMIPYDTIRHDKQGTYVFSLNENKAHRVNITTGIQQNNLIEVLNGLIDKQLIINKGLFGLKDKMTVKHITK</sequence>
<dbReference type="Pfam" id="PF25954">
    <property type="entry name" value="Beta-barrel_RND_2"/>
    <property type="match status" value="1"/>
</dbReference>
<dbReference type="Gene3D" id="2.40.50.100">
    <property type="match status" value="1"/>
</dbReference>
<dbReference type="InterPro" id="IPR006143">
    <property type="entry name" value="RND_pump_MFP"/>
</dbReference>
<dbReference type="Gene3D" id="2.40.420.20">
    <property type="match status" value="1"/>
</dbReference>
<gene>
    <name evidence="4" type="ORF">MNBD_GAMMA08-1429</name>
</gene>
<dbReference type="SUPFAM" id="SSF111369">
    <property type="entry name" value="HlyD-like secretion proteins"/>
    <property type="match status" value="1"/>
</dbReference>
<organism evidence="4">
    <name type="scientific">hydrothermal vent metagenome</name>
    <dbReference type="NCBI Taxonomy" id="652676"/>
    <lineage>
        <taxon>unclassified sequences</taxon>
        <taxon>metagenomes</taxon>
        <taxon>ecological metagenomes</taxon>
    </lineage>
</organism>
<feature type="domain" description="YknX-like C-terminal permuted SH3-like" evidence="3">
    <location>
        <begin position="278"/>
        <end position="344"/>
    </location>
</feature>
<evidence type="ECO:0000259" key="3">
    <source>
        <dbReference type="Pfam" id="PF25989"/>
    </source>
</evidence>
<evidence type="ECO:0000259" key="1">
    <source>
        <dbReference type="Pfam" id="PF25954"/>
    </source>
</evidence>
<dbReference type="PROSITE" id="PS51257">
    <property type="entry name" value="PROKAR_LIPOPROTEIN"/>
    <property type="match status" value="1"/>
</dbReference>
<dbReference type="GO" id="GO:0015562">
    <property type="term" value="F:efflux transmembrane transporter activity"/>
    <property type="evidence" value="ECO:0007669"/>
    <property type="project" value="TreeGrafter"/>
</dbReference>
<dbReference type="Gene3D" id="1.10.287.470">
    <property type="entry name" value="Helix hairpin bin"/>
    <property type="match status" value="1"/>
</dbReference>
<dbReference type="NCBIfam" id="TIGR01730">
    <property type="entry name" value="RND_mfp"/>
    <property type="match status" value="1"/>
</dbReference>
<proteinExistence type="predicted"/>
<feature type="domain" description="CusB-like beta-barrel" evidence="1">
    <location>
        <begin position="201"/>
        <end position="271"/>
    </location>
</feature>
<dbReference type="InterPro" id="IPR058637">
    <property type="entry name" value="YknX-like_C"/>
</dbReference>
<dbReference type="PANTHER" id="PTHR30469:SF15">
    <property type="entry name" value="HLYD FAMILY OF SECRETION PROTEINS"/>
    <property type="match status" value="1"/>
</dbReference>
<dbReference type="GO" id="GO:1990281">
    <property type="term" value="C:efflux pump complex"/>
    <property type="evidence" value="ECO:0007669"/>
    <property type="project" value="TreeGrafter"/>
</dbReference>
<dbReference type="InterPro" id="IPR058647">
    <property type="entry name" value="BSH_CzcB-like"/>
</dbReference>
<evidence type="ECO:0000313" key="4">
    <source>
        <dbReference type="EMBL" id="VAW65173.1"/>
    </source>
</evidence>
<dbReference type="InterPro" id="IPR058792">
    <property type="entry name" value="Beta-barrel_RND_2"/>
</dbReference>
<dbReference type="EMBL" id="UOFH01000308">
    <property type="protein sequence ID" value="VAW65173.1"/>
    <property type="molecule type" value="Genomic_DNA"/>
</dbReference>
<dbReference type="AlphaFoldDB" id="A0A3B0XM24"/>
<dbReference type="Gene3D" id="2.40.30.170">
    <property type="match status" value="1"/>
</dbReference>
<evidence type="ECO:0000259" key="2">
    <source>
        <dbReference type="Pfam" id="PF25973"/>
    </source>
</evidence>
<feature type="domain" description="CzcB-like barrel-sandwich hybrid" evidence="2">
    <location>
        <begin position="66"/>
        <end position="192"/>
    </location>
</feature>
<protein>
    <submittedName>
        <fullName evidence="4">Uncharacterized protein</fullName>
    </submittedName>
</protein>
<dbReference type="Pfam" id="PF25989">
    <property type="entry name" value="YknX_C"/>
    <property type="match status" value="1"/>
</dbReference>
<name>A0A3B0XM24_9ZZZZ</name>
<dbReference type="Pfam" id="PF25973">
    <property type="entry name" value="BSH_CzcB"/>
    <property type="match status" value="1"/>
</dbReference>
<accession>A0A3B0XM24</accession>
<reference evidence="4" key="1">
    <citation type="submission" date="2018-06" db="EMBL/GenBank/DDBJ databases">
        <authorList>
            <person name="Zhirakovskaya E."/>
        </authorList>
    </citation>
    <scope>NUCLEOTIDE SEQUENCE</scope>
</reference>
<dbReference type="PANTHER" id="PTHR30469">
    <property type="entry name" value="MULTIDRUG RESISTANCE PROTEIN MDTA"/>
    <property type="match status" value="1"/>
</dbReference>